<proteinExistence type="predicted"/>
<protein>
    <submittedName>
        <fullName evidence="1">TniQ family protein</fullName>
    </submittedName>
</protein>
<reference evidence="1 2" key="1">
    <citation type="submission" date="2023-08" db="EMBL/GenBank/DDBJ databases">
        <authorList>
            <person name="Sharma P."/>
            <person name="Verma V."/>
            <person name="Mohan M.K."/>
            <person name="Dubey A.K."/>
        </authorList>
    </citation>
    <scope>NUCLEOTIDE SEQUENCE [LARGE SCALE GENOMIC DNA]</scope>
    <source>
        <strain evidence="1 2">ADP4</strain>
    </source>
</reference>
<dbReference type="Proteomes" id="UP001348265">
    <property type="component" value="Unassembled WGS sequence"/>
</dbReference>
<organism evidence="1 2">
    <name type="scientific">Streptomyces chrestomyceticus</name>
    <dbReference type="NCBI Taxonomy" id="68185"/>
    <lineage>
        <taxon>Bacteria</taxon>
        <taxon>Bacillati</taxon>
        <taxon>Actinomycetota</taxon>
        <taxon>Actinomycetes</taxon>
        <taxon>Kitasatosporales</taxon>
        <taxon>Streptomycetaceae</taxon>
        <taxon>Streptomyces</taxon>
    </lineage>
</organism>
<comment type="caution">
    <text evidence="1">The sequence shown here is derived from an EMBL/GenBank/DDBJ whole genome shotgun (WGS) entry which is preliminary data.</text>
</comment>
<evidence type="ECO:0000313" key="2">
    <source>
        <dbReference type="Proteomes" id="UP001348265"/>
    </source>
</evidence>
<dbReference type="EMBL" id="JAVFKM010000009">
    <property type="protein sequence ID" value="MEF3115213.1"/>
    <property type="molecule type" value="Genomic_DNA"/>
</dbReference>
<accession>A0ABU7WUM1</accession>
<keyword evidence="2" id="KW-1185">Reference proteome</keyword>
<dbReference type="RefSeq" id="WP_331787448.1">
    <property type="nucleotide sequence ID" value="NZ_JAVFKM010000009.1"/>
</dbReference>
<name>A0ABU7WUM1_9ACTN</name>
<sequence>MPVNVRPRLGETTIHYVQRLARANHLKPSYLISILTTPTNTKTHKVKLDRLATLSGRSTDVLKNTLANTAPPRPTRVHVHTAATVRLERIASRKARSRGFNIVGQIKRDARTSQDTLRQITTRWHLPRWITRKILNPHFPDRSPAGTITLSEELYSQLVGYHEQGMTAVQAWHDLLDNHGTWLSITSVQHRFRLIGQERKTARTHLNQ</sequence>
<gene>
    <name evidence="1" type="ORF">RB636_18745</name>
</gene>
<evidence type="ECO:0000313" key="1">
    <source>
        <dbReference type="EMBL" id="MEF3115213.1"/>
    </source>
</evidence>